<feature type="region of interest" description="Disordered" evidence="1">
    <location>
        <begin position="1"/>
        <end position="106"/>
    </location>
</feature>
<protein>
    <submittedName>
        <fullName evidence="2">Uncharacterized protein</fullName>
    </submittedName>
</protein>
<proteinExistence type="predicted"/>
<organism evidence="2 3">
    <name type="scientific">Streptosporangium jomthongense</name>
    <dbReference type="NCBI Taxonomy" id="1193683"/>
    <lineage>
        <taxon>Bacteria</taxon>
        <taxon>Bacillati</taxon>
        <taxon>Actinomycetota</taxon>
        <taxon>Actinomycetes</taxon>
        <taxon>Streptosporangiales</taxon>
        <taxon>Streptosporangiaceae</taxon>
        <taxon>Streptosporangium</taxon>
    </lineage>
</organism>
<accession>A0ABV8FA26</accession>
<feature type="compositionally biased region" description="Pro residues" evidence="1">
    <location>
        <begin position="94"/>
        <end position="106"/>
    </location>
</feature>
<gene>
    <name evidence="2" type="ORF">ACFOYY_29600</name>
</gene>
<dbReference type="Proteomes" id="UP001595698">
    <property type="component" value="Unassembled WGS sequence"/>
</dbReference>
<feature type="compositionally biased region" description="Gly residues" evidence="1">
    <location>
        <begin position="45"/>
        <end position="58"/>
    </location>
</feature>
<dbReference type="EMBL" id="JBHSBC010000032">
    <property type="protein sequence ID" value="MFC3984325.1"/>
    <property type="molecule type" value="Genomic_DNA"/>
</dbReference>
<evidence type="ECO:0000313" key="3">
    <source>
        <dbReference type="Proteomes" id="UP001595698"/>
    </source>
</evidence>
<reference evidence="3" key="1">
    <citation type="journal article" date="2019" name="Int. J. Syst. Evol. Microbiol.">
        <title>The Global Catalogue of Microorganisms (GCM) 10K type strain sequencing project: providing services to taxonomists for standard genome sequencing and annotation.</title>
        <authorList>
            <consortium name="The Broad Institute Genomics Platform"/>
            <consortium name="The Broad Institute Genome Sequencing Center for Infectious Disease"/>
            <person name="Wu L."/>
            <person name="Ma J."/>
        </authorList>
    </citation>
    <scope>NUCLEOTIDE SEQUENCE [LARGE SCALE GENOMIC DNA]</scope>
    <source>
        <strain evidence="3">TBRC 7912</strain>
    </source>
</reference>
<name>A0ABV8FA26_9ACTN</name>
<keyword evidence="3" id="KW-1185">Reference proteome</keyword>
<evidence type="ECO:0000313" key="2">
    <source>
        <dbReference type="EMBL" id="MFC3984325.1"/>
    </source>
</evidence>
<dbReference type="RefSeq" id="WP_386194017.1">
    <property type="nucleotide sequence ID" value="NZ_JBHSBC010000032.1"/>
</dbReference>
<feature type="compositionally biased region" description="Gly residues" evidence="1">
    <location>
        <begin position="1"/>
        <end position="20"/>
    </location>
</feature>
<evidence type="ECO:0000256" key="1">
    <source>
        <dbReference type="SAM" id="MobiDB-lite"/>
    </source>
</evidence>
<comment type="caution">
    <text evidence="2">The sequence shown here is derived from an EMBL/GenBank/DDBJ whole genome shotgun (WGS) entry which is preliminary data.</text>
</comment>
<sequence>MSGAGGVQEGGAPHDGGAAGPDGSREAAGPLHGRVGGSSRELFHGGAGSPGAADGCGGRPEAPFGSPCPGFSVQEMTAGTAGEPSGHGRAGGSPVPPGGETPGPYG</sequence>